<dbReference type="EMBL" id="ML994693">
    <property type="protein sequence ID" value="KAF2177160.1"/>
    <property type="molecule type" value="Genomic_DNA"/>
</dbReference>
<protein>
    <submittedName>
        <fullName evidence="3">Kinase-like protein</fullName>
    </submittedName>
</protein>
<dbReference type="SUPFAM" id="SSF56112">
    <property type="entry name" value="Protein kinase-like (PK-like)"/>
    <property type="match status" value="1"/>
</dbReference>
<dbReference type="GO" id="GO:0005524">
    <property type="term" value="F:ATP binding"/>
    <property type="evidence" value="ECO:0007669"/>
    <property type="project" value="InterPro"/>
</dbReference>
<evidence type="ECO:0000313" key="4">
    <source>
        <dbReference type="Proteomes" id="UP000800200"/>
    </source>
</evidence>
<dbReference type="PANTHER" id="PTHR24359">
    <property type="entry name" value="SERINE/THREONINE-PROTEIN KINASE SBK1"/>
    <property type="match status" value="1"/>
</dbReference>
<dbReference type="PROSITE" id="PS50011">
    <property type="entry name" value="PROTEIN_KINASE_DOM"/>
    <property type="match status" value="1"/>
</dbReference>
<evidence type="ECO:0000256" key="1">
    <source>
        <dbReference type="SAM" id="MobiDB-lite"/>
    </source>
</evidence>
<dbReference type="InterPro" id="IPR000719">
    <property type="entry name" value="Prot_kinase_dom"/>
</dbReference>
<evidence type="ECO:0000313" key="3">
    <source>
        <dbReference type="EMBL" id="KAF2177160.1"/>
    </source>
</evidence>
<reference evidence="3" key="1">
    <citation type="journal article" date="2020" name="Stud. Mycol.">
        <title>101 Dothideomycetes genomes: a test case for predicting lifestyles and emergence of pathogens.</title>
        <authorList>
            <person name="Haridas S."/>
            <person name="Albert R."/>
            <person name="Binder M."/>
            <person name="Bloem J."/>
            <person name="Labutti K."/>
            <person name="Salamov A."/>
            <person name="Andreopoulos B."/>
            <person name="Baker S."/>
            <person name="Barry K."/>
            <person name="Bills G."/>
            <person name="Bluhm B."/>
            <person name="Cannon C."/>
            <person name="Castanera R."/>
            <person name="Culley D."/>
            <person name="Daum C."/>
            <person name="Ezra D."/>
            <person name="Gonzalez J."/>
            <person name="Henrissat B."/>
            <person name="Kuo A."/>
            <person name="Liang C."/>
            <person name="Lipzen A."/>
            <person name="Lutzoni F."/>
            <person name="Magnuson J."/>
            <person name="Mondo S."/>
            <person name="Nolan M."/>
            <person name="Ohm R."/>
            <person name="Pangilinan J."/>
            <person name="Park H.-J."/>
            <person name="Ramirez L."/>
            <person name="Alfaro M."/>
            <person name="Sun H."/>
            <person name="Tritt A."/>
            <person name="Yoshinaga Y."/>
            <person name="Zwiers L.-H."/>
            <person name="Turgeon B."/>
            <person name="Goodwin S."/>
            <person name="Spatafora J."/>
            <person name="Crous P."/>
            <person name="Grigoriev I."/>
        </authorList>
    </citation>
    <scope>NUCLEOTIDE SEQUENCE</scope>
    <source>
        <strain evidence="3">CBS 207.26</strain>
    </source>
</reference>
<keyword evidence="3" id="KW-0418">Kinase</keyword>
<gene>
    <name evidence="3" type="ORF">K469DRAFT_644777</name>
</gene>
<dbReference type="OrthoDB" id="1046782at2759"/>
<dbReference type="Gene3D" id="1.10.510.10">
    <property type="entry name" value="Transferase(Phosphotransferase) domain 1"/>
    <property type="match status" value="1"/>
</dbReference>
<keyword evidence="4" id="KW-1185">Reference proteome</keyword>
<feature type="region of interest" description="Disordered" evidence="1">
    <location>
        <begin position="429"/>
        <end position="449"/>
    </location>
</feature>
<dbReference type="InterPro" id="IPR011009">
    <property type="entry name" value="Kinase-like_dom_sf"/>
</dbReference>
<proteinExistence type="predicted"/>
<dbReference type="SMART" id="SM00220">
    <property type="entry name" value="S_TKc"/>
    <property type="match status" value="1"/>
</dbReference>
<feature type="domain" description="Protein kinase" evidence="2">
    <location>
        <begin position="241"/>
        <end position="570"/>
    </location>
</feature>
<organism evidence="3 4">
    <name type="scientific">Zopfia rhizophila CBS 207.26</name>
    <dbReference type="NCBI Taxonomy" id="1314779"/>
    <lineage>
        <taxon>Eukaryota</taxon>
        <taxon>Fungi</taxon>
        <taxon>Dikarya</taxon>
        <taxon>Ascomycota</taxon>
        <taxon>Pezizomycotina</taxon>
        <taxon>Dothideomycetes</taxon>
        <taxon>Dothideomycetes incertae sedis</taxon>
        <taxon>Zopfiaceae</taxon>
        <taxon>Zopfia</taxon>
    </lineage>
</organism>
<dbReference type="GO" id="GO:0004674">
    <property type="term" value="F:protein serine/threonine kinase activity"/>
    <property type="evidence" value="ECO:0007669"/>
    <property type="project" value="TreeGrafter"/>
</dbReference>
<evidence type="ECO:0000259" key="2">
    <source>
        <dbReference type="PROSITE" id="PS50011"/>
    </source>
</evidence>
<keyword evidence="3" id="KW-0808">Transferase</keyword>
<name>A0A6A6DGS3_9PEZI</name>
<dbReference type="Pfam" id="PF00069">
    <property type="entry name" value="Pkinase"/>
    <property type="match status" value="1"/>
</dbReference>
<sequence>MQKPSFALNDEMYDVAASGALVSYVDEIRPEDLRKGHGYQNLRGLLRKCQGKHTDSKSQYWPDKRLRRIMTRERVIEELERLQAIPKYKALFAEQRSIHWYADLILPRGTSPPDIENGAENGNLFEDSLKQGLKSEVKCFMKIFVLLSICDQYKSFKNFIDVGICDDDLPLRFEKTEDDELKLQDDFPDRVELFSDWNLPTVELFERTQYELLIPYLSHPHSDEKFIRHVQYGPETILPWKEDLSKQTQGGYGLISCIRIHPDSHGFHPFEQVKAAGGLFALKHITAEKIGNFENESQMLRMFCNYHKHFVKLLITLNIEDRNYLLFPWAGCDLETYWSSKDPPYDTEKKCMKPMRMKWLSEQIKGLVSALHKFHNPSMDLLSDKVERYARHGDLKPENILWFKSDRDEDGILVIGDLGISAINRKESRSNIPNHSVPHSPDYRPPECDQQGGTISRAFDIWTLGCLLLEMVCWALGGQALLREFGLRRMVPYLGVLTNIFFDVKKTWNGRAAILVKEVVVEWMSRLHNHERCTEYFQDLLDAIHDHMIVVLSKEAERIQSGPLLEKITLMDQKVVLPEYGEWPSSKRRSYPDPVAVETYLNENAAGRFKGCHNHLNQFAGDIQKGKTPVEMEKIK</sequence>
<dbReference type="Proteomes" id="UP000800200">
    <property type="component" value="Unassembled WGS sequence"/>
</dbReference>
<dbReference type="AlphaFoldDB" id="A0A6A6DGS3"/>
<accession>A0A6A6DGS3</accession>
<dbReference type="PANTHER" id="PTHR24359:SF1">
    <property type="entry name" value="INHIBITOR OF NUCLEAR FACTOR KAPPA-B KINASE EPSILON SUBUNIT HOMOLOG 1-RELATED"/>
    <property type="match status" value="1"/>
</dbReference>